<reference evidence="1 2" key="1">
    <citation type="journal article" date="2016" name="Front. Microbiol.">
        <title>Comparative Genomic Analysis Reveals a Diverse Repertoire of Genes Involved in Prokaryote-Eukaryote Interactions within the Pseudovibrio Genus.</title>
        <authorList>
            <person name="Romano S."/>
            <person name="Fernandez-Guerra A."/>
            <person name="Reen F.J."/>
            <person name="Glockner F.O."/>
            <person name="Crowley S.P."/>
            <person name="O'Sullivan O."/>
            <person name="Cotter P.D."/>
            <person name="Adams C."/>
            <person name="Dobson A.D."/>
            <person name="O'Gara F."/>
        </authorList>
    </citation>
    <scope>NUCLEOTIDE SEQUENCE [LARGE SCALE GENOMIC DNA]</scope>
    <source>
        <strain evidence="1 2">Ad2</strain>
    </source>
</reference>
<gene>
    <name evidence="1" type="ORF">PsAD2_04270</name>
</gene>
<proteinExistence type="predicted"/>
<dbReference type="STRING" id="989403.SAMN05421798_1483"/>
<name>A0A161XF50_9HYPH</name>
<dbReference type="EMBL" id="LMCB01000140">
    <property type="protein sequence ID" value="KZL06224.1"/>
    <property type="molecule type" value="Genomic_DNA"/>
</dbReference>
<protein>
    <recommendedName>
        <fullName evidence="3">Transposase DDE domain-containing protein</fullName>
    </recommendedName>
</protein>
<evidence type="ECO:0008006" key="3">
    <source>
        <dbReference type="Google" id="ProtNLM"/>
    </source>
</evidence>
<comment type="caution">
    <text evidence="1">The sequence shown here is derived from an EMBL/GenBank/DDBJ whole genome shotgun (WGS) entry which is preliminary data.</text>
</comment>
<dbReference type="AlphaFoldDB" id="A0A161XF50"/>
<organism evidence="1 2">
    <name type="scientific">Pseudovibrio axinellae</name>
    <dbReference type="NCBI Taxonomy" id="989403"/>
    <lineage>
        <taxon>Bacteria</taxon>
        <taxon>Pseudomonadati</taxon>
        <taxon>Pseudomonadota</taxon>
        <taxon>Alphaproteobacteria</taxon>
        <taxon>Hyphomicrobiales</taxon>
        <taxon>Stappiaceae</taxon>
        <taxon>Pseudovibrio</taxon>
    </lineage>
</organism>
<dbReference type="PATRIC" id="fig|989403.3.peg.4666"/>
<dbReference type="Proteomes" id="UP000076577">
    <property type="component" value="Unassembled WGS sequence"/>
</dbReference>
<evidence type="ECO:0000313" key="1">
    <source>
        <dbReference type="EMBL" id="KZL06224.1"/>
    </source>
</evidence>
<evidence type="ECO:0000313" key="2">
    <source>
        <dbReference type="Proteomes" id="UP000076577"/>
    </source>
</evidence>
<dbReference type="PANTHER" id="PTHR34631">
    <property type="match status" value="1"/>
</dbReference>
<keyword evidence="2" id="KW-1185">Reference proteome</keyword>
<dbReference type="OrthoDB" id="8451553at2"/>
<dbReference type="PANTHER" id="PTHR34631:SF3">
    <property type="entry name" value="ISSOD12 TRANSPOSASE TNPA_ISSOD12"/>
    <property type="match status" value="1"/>
</dbReference>
<dbReference type="InterPro" id="IPR053172">
    <property type="entry name" value="Tn903_transposase"/>
</dbReference>
<sequence length="130" mass="14159">MLDQVRGPVATFLGDGTLVGQELADRFEGIEVIIPPPKTASLGPESATAPSARDWDILAIQKNGRMSWQKQTGYGRRSRGETLMGRFKQVIGTTLRSRKLNNQRTEAKLGAAVLNTMTTLGRATFKKVSA</sequence>
<accession>A0A161XF50</accession>